<dbReference type="Proteomes" id="UP001214043">
    <property type="component" value="Chromosome"/>
</dbReference>
<evidence type="ECO:0000256" key="1">
    <source>
        <dbReference type="ARBA" id="ARBA00000085"/>
    </source>
</evidence>
<dbReference type="GO" id="GO:0000155">
    <property type="term" value="F:phosphorelay sensor kinase activity"/>
    <property type="evidence" value="ECO:0007669"/>
    <property type="project" value="InterPro"/>
</dbReference>
<dbReference type="InterPro" id="IPR005467">
    <property type="entry name" value="His_kinase_dom"/>
</dbReference>
<dbReference type="Gene3D" id="3.30.565.10">
    <property type="entry name" value="Histidine kinase-like ATPase, C-terminal domain"/>
    <property type="match status" value="1"/>
</dbReference>
<evidence type="ECO:0000313" key="9">
    <source>
        <dbReference type="EMBL" id="WDI30813.1"/>
    </source>
</evidence>
<dbReference type="InterPro" id="IPR003594">
    <property type="entry name" value="HATPase_dom"/>
</dbReference>
<dbReference type="SMART" id="SM00388">
    <property type="entry name" value="HisKA"/>
    <property type="match status" value="1"/>
</dbReference>
<dbReference type="SUPFAM" id="SSF55874">
    <property type="entry name" value="ATPase domain of HSP90 chaperone/DNA topoisomerase II/histidine kinase"/>
    <property type="match status" value="1"/>
</dbReference>
<dbReference type="SUPFAM" id="SSF47384">
    <property type="entry name" value="Homodimeric domain of signal transducing histidine kinase"/>
    <property type="match status" value="1"/>
</dbReference>
<dbReference type="EMBL" id="CP118166">
    <property type="protein sequence ID" value="WDI30813.1"/>
    <property type="molecule type" value="Genomic_DNA"/>
</dbReference>
<organism evidence="9 10">
    <name type="scientific">Hyphococcus flavus</name>
    <dbReference type="NCBI Taxonomy" id="1866326"/>
    <lineage>
        <taxon>Bacteria</taxon>
        <taxon>Pseudomonadati</taxon>
        <taxon>Pseudomonadota</taxon>
        <taxon>Alphaproteobacteria</taxon>
        <taxon>Parvularculales</taxon>
        <taxon>Parvularculaceae</taxon>
        <taxon>Hyphococcus</taxon>
    </lineage>
</organism>
<dbReference type="PANTHER" id="PTHR43711:SF26">
    <property type="entry name" value="SENSOR HISTIDINE KINASE RCSC"/>
    <property type="match status" value="1"/>
</dbReference>
<protein>
    <recommendedName>
        <fullName evidence="2">histidine kinase</fullName>
        <ecNumber evidence="2">2.7.13.3</ecNumber>
    </recommendedName>
</protein>
<dbReference type="RefSeq" id="WP_274492635.1">
    <property type="nucleotide sequence ID" value="NZ_CP118166.1"/>
</dbReference>
<reference evidence="9" key="1">
    <citation type="submission" date="2023-02" db="EMBL/GenBank/DDBJ databases">
        <title>Genome sequence of Hyphococcus flavus.</title>
        <authorList>
            <person name="Rong J.-C."/>
            <person name="Zhao Q."/>
            <person name="Yi M."/>
            <person name="Wu J.-Y."/>
        </authorList>
    </citation>
    <scope>NUCLEOTIDE SEQUENCE</scope>
    <source>
        <strain evidence="9">MCCC 1K03223</strain>
    </source>
</reference>
<keyword evidence="5 9" id="KW-0418">Kinase</keyword>
<feature type="domain" description="Histidine kinase" evidence="8">
    <location>
        <begin position="1"/>
        <end position="221"/>
    </location>
</feature>
<dbReference type="KEGG" id="hfl:PUV54_12700"/>
<dbReference type="CDD" id="cd00082">
    <property type="entry name" value="HisKA"/>
    <property type="match status" value="1"/>
</dbReference>
<evidence type="ECO:0000256" key="2">
    <source>
        <dbReference type="ARBA" id="ARBA00012438"/>
    </source>
</evidence>
<evidence type="ECO:0000256" key="3">
    <source>
        <dbReference type="ARBA" id="ARBA00022553"/>
    </source>
</evidence>
<evidence type="ECO:0000256" key="5">
    <source>
        <dbReference type="ARBA" id="ARBA00022777"/>
    </source>
</evidence>
<keyword evidence="10" id="KW-1185">Reference proteome</keyword>
<gene>
    <name evidence="9" type="ORF">PUV54_12700</name>
</gene>
<dbReference type="SMART" id="SM00387">
    <property type="entry name" value="HATPase_c"/>
    <property type="match status" value="1"/>
</dbReference>
<dbReference type="InterPro" id="IPR050736">
    <property type="entry name" value="Sensor_HK_Regulatory"/>
</dbReference>
<evidence type="ECO:0000256" key="6">
    <source>
        <dbReference type="ARBA" id="ARBA00023012"/>
    </source>
</evidence>
<dbReference type="Gene3D" id="1.10.287.130">
    <property type="match status" value="1"/>
</dbReference>
<keyword evidence="4" id="KW-0808">Transferase</keyword>
<dbReference type="PROSITE" id="PS50109">
    <property type="entry name" value="HIS_KIN"/>
    <property type="match status" value="1"/>
</dbReference>
<proteinExistence type="predicted"/>
<dbReference type="Pfam" id="PF00512">
    <property type="entry name" value="HisKA"/>
    <property type="match status" value="1"/>
</dbReference>
<accession>A0AAE9ZDS8</accession>
<dbReference type="EC" id="2.7.13.3" evidence="2"/>
<evidence type="ECO:0000313" key="10">
    <source>
        <dbReference type="Proteomes" id="UP001214043"/>
    </source>
</evidence>
<dbReference type="InterPro" id="IPR003661">
    <property type="entry name" value="HisK_dim/P_dom"/>
</dbReference>
<name>A0AAE9ZDS8_9PROT</name>
<dbReference type="PRINTS" id="PR00344">
    <property type="entry name" value="BCTRLSENSOR"/>
</dbReference>
<dbReference type="Pfam" id="PF02518">
    <property type="entry name" value="HATPase_c"/>
    <property type="match status" value="1"/>
</dbReference>
<dbReference type="AlphaFoldDB" id="A0AAE9ZDS8"/>
<keyword evidence="3" id="KW-0597">Phosphoprotein</keyword>
<dbReference type="PANTHER" id="PTHR43711">
    <property type="entry name" value="TWO-COMPONENT HISTIDINE KINASE"/>
    <property type="match status" value="1"/>
</dbReference>
<dbReference type="InterPro" id="IPR004358">
    <property type="entry name" value="Sig_transdc_His_kin-like_C"/>
</dbReference>
<comment type="catalytic activity">
    <reaction evidence="1">
        <text>ATP + protein L-histidine = ADP + protein N-phospho-L-histidine.</text>
        <dbReference type="EC" id="2.7.13.3"/>
    </reaction>
</comment>
<evidence type="ECO:0000256" key="4">
    <source>
        <dbReference type="ARBA" id="ARBA00022679"/>
    </source>
</evidence>
<dbReference type="InterPro" id="IPR036097">
    <property type="entry name" value="HisK_dim/P_sf"/>
</dbReference>
<dbReference type="InterPro" id="IPR036890">
    <property type="entry name" value="HATPase_C_sf"/>
</dbReference>
<sequence>MNHELRTPLNAIIGFATMLRDSEDYELGADQRVTYAEYILQSADLLLGHINTLLDVAALDSGKVELNSDVIDFSTLLNDAINRVLVRAEAAGVAIERLEGDADVLGWGDADRIGQATDHLLHTAVKMSEEGGKVLVRVSQTDKGWAEIAIRDEGDGLSNEELYEALEVFNETLRGLDRSWMGPGVGYAIAKTFVEMQGGRFSIESRLDEGTLVQIALPPPNIDVKPIEDSEQDETEQTMPERKNDAA</sequence>
<evidence type="ECO:0000256" key="7">
    <source>
        <dbReference type="SAM" id="MobiDB-lite"/>
    </source>
</evidence>
<keyword evidence="6" id="KW-0902">Two-component regulatory system</keyword>
<feature type="region of interest" description="Disordered" evidence="7">
    <location>
        <begin position="219"/>
        <end position="247"/>
    </location>
</feature>
<evidence type="ECO:0000259" key="8">
    <source>
        <dbReference type="PROSITE" id="PS50109"/>
    </source>
</evidence>